<reference evidence="1 2" key="1">
    <citation type="submission" date="2014-01" db="EMBL/GenBank/DDBJ databases">
        <title>Sulfitobacter sp. H3 (MCCC 1A00686) Genome Sequencing.</title>
        <authorList>
            <person name="Lai Q."/>
            <person name="Hong Z."/>
        </authorList>
    </citation>
    <scope>NUCLEOTIDE SEQUENCE [LARGE SCALE GENOMIC DNA]</scope>
    <source>
        <strain evidence="1 2">H3</strain>
    </source>
</reference>
<dbReference type="SUPFAM" id="SSF53756">
    <property type="entry name" value="UDP-Glycosyltransferase/glycogen phosphorylase"/>
    <property type="match status" value="1"/>
</dbReference>
<dbReference type="Gene3D" id="3.40.50.2000">
    <property type="entry name" value="Glycogen Phosphorylase B"/>
    <property type="match status" value="1"/>
</dbReference>
<evidence type="ECO:0000313" key="1">
    <source>
        <dbReference type="EMBL" id="KEJ94120.1"/>
    </source>
</evidence>
<comment type="caution">
    <text evidence="1">The sequence shown here is derived from an EMBL/GenBank/DDBJ whole genome shotgun (WGS) entry which is preliminary data.</text>
</comment>
<sequence length="399" mass="44323">MARVFIIDPVCAMEYGHSLNALKYFADLASHHFDEVHMVASQHLPRPADGSDDGVIRFFDFHYDYVLKIDRAPAPLELMHVPGQRLSPEAAATVEFSRFMTAYDIGPEDTLLYPSIDHYSALSLANVVGGLHPHQCPALLVRMIAVMEMTALNMTNPDAFTLVIDRLKGLLNARLPLSICAETPTFGNVLRQRLGQPVHIVPYFAPGIDPLDIPQDGPITFLSGGSARPDKGFFRLKPIIESVLTRLDPSQVRFIIQGPPDATFAAHTDYMRWLYSLPNAEILPGQVPYKEIVRSFRDSHVALMPYAQDVYANRGSAMLMEALMFGRLAICQAGTGFADQARLYNAGATCGTEDDFADAIVMFAQKSPEMIREQAALARRYYLEDVDRSCRAWIKAEAA</sequence>
<accession>A0A073IX08</accession>
<keyword evidence="2" id="KW-1185">Reference proteome</keyword>
<name>A0A073IX08_9RHOB</name>
<dbReference type="EMBL" id="JAMD01000018">
    <property type="protein sequence ID" value="KEJ94120.1"/>
    <property type="molecule type" value="Genomic_DNA"/>
</dbReference>
<dbReference type="GeneID" id="68872138"/>
<dbReference type="RefSeq" id="WP_037930648.1">
    <property type="nucleotide sequence ID" value="NZ_CP054603.1"/>
</dbReference>
<evidence type="ECO:0008006" key="3">
    <source>
        <dbReference type="Google" id="ProtNLM"/>
    </source>
</evidence>
<proteinExistence type="predicted"/>
<dbReference type="AlphaFoldDB" id="A0A073IX08"/>
<evidence type="ECO:0000313" key="2">
    <source>
        <dbReference type="Proteomes" id="UP000027746"/>
    </source>
</evidence>
<organism evidence="1 2">
    <name type="scientific">Pseudosulfitobacter pseudonitzschiae</name>
    <dbReference type="NCBI Taxonomy" id="1402135"/>
    <lineage>
        <taxon>Bacteria</taxon>
        <taxon>Pseudomonadati</taxon>
        <taxon>Pseudomonadota</taxon>
        <taxon>Alphaproteobacteria</taxon>
        <taxon>Rhodobacterales</taxon>
        <taxon>Roseobacteraceae</taxon>
        <taxon>Pseudosulfitobacter</taxon>
    </lineage>
</organism>
<protein>
    <recommendedName>
        <fullName evidence="3">Glycosyl transferases group 1</fullName>
    </recommendedName>
</protein>
<dbReference type="OrthoDB" id="7873606at2"/>
<gene>
    <name evidence="1" type="ORF">SUH3_08265</name>
</gene>
<dbReference type="Proteomes" id="UP000027746">
    <property type="component" value="Unassembled WGS sequence"/>
</dbReference>